<protein>
    <submittedName>
        <fullName evidence="1">Uncharacterized protein</fullName>
    </submittedName>
</protein>
<comment type="caution">
    <text evidence="1">The sequence shown here is derived from an EMBL/GenBank/DDBJ whole genome shotgun (WGS) entry which is preliminary data.</text>
</comment>
<accession>A0A3N6PF80</accession>
<proteinExistence type="predicted"/>
<dbReference type="EMBL" id="RCBY01000044">
    <property type="protein sequence ID" value="RQH45719.1"/>
    <property type="molecule type" value="Genomic_DNA"/>
</dbReference>
<reference evidence="1 2" key="1">
    <citation type="journal article" date="2018" name="ACS Chem. Biol.">
        <title>Ketoreductase domain dysfunction expands chemodiversity: malyngamide biosynthesis in the cyanobacterium Okeania hirsuta.</title>
        <authorList>
            <person name="Moss N.A."/>
            <person name="Leao T."/>
            <person name="Rankin M."/>
            <person name="McCullough T.M."/>
            <person name="Qu P."/>
            <person name="Korobeynikov A."/>
            <person name="Smith J.L."/>
            <person name="Gerwick L."/>
            <person name="Gerwick W.H."/>
        </authorList>
    </citation>
    <scope>NUCLEOTIDE SEQUENCE [LARGE SCALE GENOMIC DNA]</scope>
    <source>
        <strain evidence="1 2">PAB10Feb10-1</strain>
    </source>
</reference>
<organism evidence="1 2">
    <name type="scientific">Okeania hirsuta</name>
    <dbReference type="NCBI Taxonomy" id="1458930"/>
    <lineage>
        <taxon>Bacteria</taxon>
        <taxon>Bacillati</taxon>
        <taxon>Cyanobacteriota</taxon>
        <taxon>Cyanophyceae</taxon>
        <taxon>Oscillatoriophycideae</taxon>
        <taxon>Oscillatoriales</taxon>
        <taxon>Microcoleaceae</taxon>
        <taxon>Okeania</taxon>
    </lineage>
</organism>
<evidence type="ECO:0000313" key="2">
    <source>
        <dbReference type="Proteomes" id="UP000269154"/>
    </source>
</evidence>
<sequence length="61" mass="7245">MQKIKIKLVTLGSLKYPVYFQFIKKWKSKIFSAEHLDQIQILPEMDGENWSYTDKLLANLI</sequence>
<evidence type="ECO:0000313" key="1">
    <source>
        <dbReference type="EMBL" id="RQH45719.1"/>
    </source>
</evidence>
<name>A0A3N6PF80_9CYAN</name>
<dbReference type="AlphaFoldDB" id="A0A3N6PF80"/>
<keyword evidence="2" id="KW-1185">Reference proteome</keyword>
<gene>
    <name evidence="1" type="ORF">D5R40_10410</name>
</gene>
<dbReference type="Proteomes" id="UP000269154">
    <property type="component" value="Unassembled WGS sequence"/>
</dbReference>